<comment type="similarity">
    <text evidence="4">Belongs to the prokaryotic molybdopterin-containing oxidoreductase family.</text>
</comment>
<comment type="cofactor">
    <cofactor evidence="1">
        <name>Mo-bis(molybdopterin guanine dinucleotide)</name>
        <dbReference type="ChEBI" id="CHEBI:60539"/>
    </cofactor>
</comment>
<dbReference type="GO" id="GO:0051539">
    <property type="term" value="F:4 iron, 4 sulfur cluster binding"/>
    <property type="evidence" value="ECO:0007669"/>
    <property type="project" value="UniProtKB-KW"/>
</dbReference>
<dbReference type="RefSeq" id="WP_094807433.1">
    <property type="nucleotide sequence ID" value="NZ_NEVT01000007.1"/>
</dbReference>
<gene>
    <name evidence="19" type="ORF">CAL24_17830</name>
</gene>
<evidence type="ECO:0000256" key="13">
    <source>
        <dbReference type="ARBA" id="ARBA00023004"/>
    </source>
</evidence>
<evidence type="ECO:0000256" key="14">
    <source>
        <dbReference type="ARBA" id="ARBA00023014"/>
    </source>
</evidence>
<dbReference type="PANTHER" id="PTHR43105:SF2">
    <property type="entry name" value="RESPIRATORY NITRATE REDUCTASE 2 ALPHA CHAIN"/>
    <property type="match status" value="1"/>
</dbReference>
<dbReference type="NCBIfam" id="TIGR01580">
    <property type="entry name" value="narG"/>
    <property type="match status" value="1"/>
</dbReference>
<evidence type="ECO:0000256" key="9">
    <source>
        <dbReference type="ARBA" id="ARBA00022505"/>
    </source>
</evidence>
<dbReference type="AlphaFoldDB" id="A0A261VHR6"/>
<evidence type="ECO:0000256" key="11">
    <source>
        <dbReference type="ARBA" id="ARBA00022982"/>
    </source>
</evidence>
<evidence type="ECO:0000256" key="7">
    <source>
        <dbReference type="ARBA" id="ARBA00022475"/>
    </source>
</evidence>
<dbReference type="Gene3D" id="3.40.50.12440">
    <property type="match status" value="1"/>
</dbReference>
<dbReference type="GO" id="GO:0045333">
    <property type="term" value="P:cellular respiration"/>
    <property type="evidence" value="ECO:0007669"/>
    <property type="project" value="UniProtKB-ARBA"/>
</dbReference>
<accession>A0A261VHR6</accession>
<dbReference type="GO" id="GO:0046872">
    <property type="term" value="F:metal ion binding"/>
    <property type="evidence" value="ECO:0007669"/>
    <property type="project" value="UniProtKB-KW"/>
</dbReference>
<keyword evidence="11" id="KW-0249">Electron transport</keyword>
<evidence type="ECO:0000256" key="17">
    <source>
        <dbReference type="ARBA" id="ARBA00048294"/>
    </source>
</evidence>
<evidence type="ECO:0000256" key="16">
    <source>
        <dbReference type="ARBA" id="ARBA00023136"/>
    </source>
</evidence>
<keyword evidence="12" id="KW-0560">Oxidoreductase</keyword>
<evidence type="ECO:0000256" key="1">
    <source>
        <dbReference type="ARBA" id="ARBA00001942"/>
    </source>
</evidence>
<comment type="caution">
    <text evidence="19">The sequence shown here is derived from an EMBL/GenBank/DDBJ whole genome shotgun (WGS) entry which is preliminary data.</text>
</comment>
<dbReference type="CDD" id="cd02776">
    <property type="entry name" value="MopB_CT_Nitrate-R-NarG-like"/>
    <property type="match status" value="1"/>
</dbReference>
<evidence type="ECO:0000259" key="18">
    <source>
        <dbReference type="PROSITE" id="PS51669"/>
    </source>
</evidence>
<comment type="subcellular location">
    <subcellularLocation>
        <location evidence="3">Cell membrane</location>
        <topology evidence="3">Peripheral membrane protein</topology>
    </subcellularLocation>
</comment>
<evidence type="ECO:0000256" key="4">
    <source>
        <dbReference type="ARBA" id="ARBA00010312"/>
    </source>
</evidence>
<keyword evidence="14" id="KW-0411">Iron-sulfur</keyword>
<dbReference type="GO" id="GO:0005886">
    <property type="term" value="C:plasma membrane"/>
    <property type="evidence" value="ECO:0007669"/>
    <property type="project" value="UniProtKB-SubCell"/>
</dbReference>
<feature type="domain" description="4Fe-4S Mo/W bis-MGD-type" evidence="18">
    <location>
        <begin position="43"/>
        <end position="107"/>
    </location>
</feature>
<keyword evidence="13" id="KW-0408">Iron</keyword>
<keyword evidence="20" id="KW-1185">Reference proteome</keyword>
<dbReference type="InterPro" id="IPR037943">
    <property type="entry name" value="MopB_CT_Nitrate-R-NarG-like"/>
</dbReference>
<evidence type="ECO:0000256" key="10">
    <source>
        <dbReference type="ARBA" id="ARBA00022723"/>
    </source>
</evidence>
<keyword evidence="7" id="KW-1003">Cell membrane</keyword>
<sequence>MSYFVDRLKYFSRVREPFADGHGSTVKEDRRWEQAYRDRWQHDKIVRSTHGVNCTGSCSWKIYVKGGIVTWETQQTDYPRTRAGMPNHEPRGCSRGASYSWYLYSANRVKYPMLRGRLARLWREARKTMAPLAAWEHICTAPGLADSYKRVRGMGGFVRATWDEVNELVAAANVYTIKRYGPDRVVGFSPIPAMSMVSFSAGSRYLSLLGGTILSFYDWYCDLPPSSPQTWGEQTDVAESADWYNSSFIIMWGSNVPQTRTPDAHFMVEARYRGAKIVSIFPDYAEGAKFGDVWLHPKQGTDAALALAMGHVILKEFHLEGRSEYFREYCRQYSDMPFLVRLVRQGDRYVPERMLRAADFPGALGQANNPVWKPVACNDATGEVTAPAGSIGFRWGQQEGGDLGKWNLDAKDADGNPLALRLSLVGAHDEVVPVAFPYFGGRQHDYFQGTDHPEVLERNMAARRLQTTEGEVLAVTVYDLLMANYGLDRGLGGANVAASYDDDVPYTPAWQERITGVKRDDVITVARQFAQNADKTRGKSMVILGAGLNHWYHMDMAYRGIINLVVMCGCVGQSGGGWCHYVGQEKLRPQTGWTTLAFGLDWCRPPRHMNGTSFFYAHTDQWRYEKLKVSEILSPLADPAAFQGSLIDFNVRAERMGWLPSAPQLQTNPLQVVRDARHAGQEPAAYAVQALREGRLKLACEDPDHPDNYPRNMFVWRSNLLGSSGKGHEYFLKHLLGTEHGVQGKDLGQDGQEKPREVAWRDEAPQGKLDLLVTLDFRMSTTGVYSDVVLPTATWYEKNDLNTSDMHPFIHPLSAAVDPVWESRSDWEIYKGIAQAFSAIAETELPAAQDLVLTPLQHDTPAELGDPFGVRDWKRGEAEMIPGKTMPSLAVVERNYPGLYKQFTSLGPLTRKLGVGGKGINWPAGEECDLLGQLNYQVAEAGVSQGLPRLDTDIDAAETILALAPETNGEVAVKAWQALSAFTGRDHTHLALPREHEKIRYRDLQAQPRKIISSPTWSGLESDHVSYNAGYTNVHELIPWRTLTGRQQLYQDHAWMRAFGEALCVYRPPVDTKSISPMLEERFGNGNPHVVLNFITPHQKWGIHSTYTDNLIMLTLSRGGPILWISEKDAARAGIVDNDWIEAYNVNGALVARVVVSQRVPEGMTLMYHAQEKIVNVPGSEITGARGGIHNSVTRAVLKPTHMIGGYAQLSYGLNYYGTVGSNRDEFVIVRKMNRIDWLEQPRSAPAGQAHA</sequence>
<comment type="cofactor">
    <cofactor evidence="2">
        <name>[4Fe-4S] cluster</name>
        <dbReference type="ChEBI" id="CHEBI:49883"/>
    </cofactor>
</comment>
<dbReference type="PANTHER" id="PTHR43105">
    <property type="entry name" value="RESPIRATORY NITRATE REDUCTASE"/>
    <property type="match status" value="1"/>
</dbReference>
<evidence type="ECO:0000256" key="2">
    <source>
        <dbReference type="ARBA" id="ARBA00001966"/>
    </source>
</evidence>
<keyword evidence="6" id="KW-0813">Transport</keyword>
<dbReference type="SUPFAM" id="SSF53706">
    <property type="entry name" value="Formate dehydrogenase/DMSO reductase, domains 1-3"/>
    <property type="match status" value="1"/>
</dbReference>
<dbReference type="PROSITE" id="PS51669">
    <property type="entry name" value="4FE4S_MOW_BIS_MGD"/>
    <property type="match status" value="1"/>
</dbReference>
<keyword evidence="8" id="KW-0004">4Fe-4S</keyword>
<protein>
    <recommendedName>
        <fullName evidence="5">nitrate reductase (quinone)</fullName>
        <ecNumber evidence="5">1.7.5.1</ecNumber>
    </recommendedName>
</protein>
<keyword evidence="15" id="KW-0534">Nitrate assimilation</keyword>
<dbReference type="GO" id="GO:0009325">
    <property type="term" value="C:nitrate reductase complex"/>
    <property type="evidence" value="ECO:0007669"/>
    <property type="project" value="InterPro"/>
</dbReference>
<dbReference type="FunFam" id="3.40.50.12440:FF:000001">
    <property type="entry name" value="Nitrate reductase subunit alpha"/>
    <property type="match status" value="1"/>
</dbReference>
<dbReference type="GO" id="GO:0043546">
    <property type="term" value="F:molybdopterin cofactor binding"/>
    <property type="evidence" value="ECO:0007669"/>
    <property type="project" value="InterPro"/>
</dbReference>
<dbReference type="Proteomes" id="UP000215633">
    <property type="component" value="Unassembled WGS sequence"/>
</dbReference>
<dbReference type="SMART" id="SM00926">
    <property type="entry name" value="Molybdop_Fe4S4"/>
    <property type="match status" value="1"/>
</dbReference>
<name>A0A261VHR6_9BORD</name>
<dbReference type="Pfam" id="PF14710">
    <property type="entry name" value="Nitr_red_alph_N"/>
    <property type="match status" value="1"/>
</dbReference>
<dbReference type="SUPFAM" id="SSF50692">
    <property type="entry name" value="ADC-like"/>
    <property type="match status" value="1"/>
</dbReference>
<dbReference type="InterPro" id="IPR006656">
    <property type="entry name" value="Mopterin_OxRdtase"/>
</dbReference>
<proteinExistence type="inferred from homology"/>
<dbReference type="Pfam" id="PF00384">
    <property type="entry name" value="Molybdopterin"/>
    <property type="match status" value="1"/>
</dbReference>
<evidence type="ECO:0000256" key="15">
    <source>
        <dbReference type="ARBA" id="ARBA00023063"/>
    </source>
</evidence>
<evidence type="ECO:0000256" key="8">
    <source>
        <dbReference type="ARBA" id="ARBA00022485"/>
    </source>
</evidence>
<dbReference type="InterPro" id="IPR044906">
    <property type="entry name" value="Nitr_red_alph_N_sf"/>
</dbReference>
<evidence type="ECO:0000313" key="19">
    <source>
        <dbReference type="EMBL" id="OZI73708.1"/>
    </source>
</evidence>
<organism evidence="19 20">
    <name type="scientific">Bordetella genomosp. 2</name>
    <dbReference type="NCBI Taxonomy" id="1983456"/>
    <lineage>
        <taxon>Bacteria</taxon>
        <taxon>Pseudomonadati</taxon>
        <taxon>Pseudomonadota</taxon>
        <taxon>Betaproteobacteria</taxon>
        <taxon>Burkholderiales</taxon>
        <taxon>Alcaligenaceae</taxon>
        <taxon>Bordetella</taxon>
    </lineage>
</organism>
<dbReference type="InterPro" id="IPR028189">
    <property type="entry name" value="Nitr_red_alph_N"/>
</dbReference>
<dbReference type="InterPro" id="IPR006657">
    <property type="entry name" value="MoPterin_dinucl-bd_dom"/>
</dbReference>
<keyword evidence="16" id="KW-0472">Membrane</keyword>
<dbReference type="Gene3D" id="4.10.1200.10">
    <property type="entry name" value="nitrate reductase tail"/>
    <property type="match status" value="1"/>
</dbReference>
<dbReference type="GO" id="GO:0042128">
    <property type="term" value="P:nitrate assimilation"/>
    <property type="evidence" value="ECO:0007669"/>
    <property type="project" value="UniProtKB-KW"/>
</dbReference>
<evidence type="ECO:0000256" key="6">
    <source>
        <dbReference type="ARBA" id="ARBA00022448"/>
    </source>
</evidence>
<keyword evidence="9" id="KW-0500">Molybdenum</keyword>
<reference evidence="20" key="1">
    <citation type="submission" date="2017-05" db="EMBL/GenBank/DDBJ databases">
        <title>Complete and WGS of Bordetella genogroups.</title>
        <authorList>
            <person name="Spilker T."/>
            <person name="Lipuma J."/>
        </authorList>
    </citation>
    <scope>NUCLEOTIDE SEQUENCE [LARGE SCALE GENOMIC DNA]</scope>
    <source>
        <strain evidence="20">AU8256</strain>
    </source>
</reference>
<dbReference type="CDD" id="cd02750">
    <property type="entry name" value="MopB_Nitrate-R-NarG-like"/>
    <property type="match status" value="1"/>
</dbReference>
<evidence type="ECO:0000256" key="3">
    <source>
        <dbReference type="ARBA" id="ARBA00004202"/>
    </source>
</evidence>
<dbReference type="GO" id="GO:0160182">
    <property type="term" value="F:nitrate reductase (quinone) activity"/>
    <property type="evidence" value="ECO:0007669"/>
    <property type="project" value="UniProtKB-EC"/>
</dbReference>
<dbReference type="EC" id="1.7.5.1" evidence="5"/>
<dbReference type="Pfam" id="PF01568">
    <property type="entry name" value="Molydop_binding"/>
    <property type="match status" value="1"/>
</dbReference>
<evidence type="ECO:0000256" key="5">
    <source>
        <dbReference type="ARBA" id="ARBA00012500"/>
    </source>
</evidence>
<evidence type="ECO:0000256" key="12">
    <source>
        <dbReference type="ARBA" id="ARBA00023002"/>
    </source>
</evidence>
<comment type="catalytic activity">
    <reaction evidence="17">
        <text>nitrate + a quinol = a quinone + nitrite + H2O</text>
        <dbReference type="Rhea" id="RHEA:56144"/>
        <dbReference type="ChEBI" id="CHEBI:15377"/>
        <dbReference type="ChEBI" id="CHEBI:16301"/>
        <dbReference type="ChEBI" id="CHEBI:17632"/>
        <dbReference type="ChEBI" id="CHEBI:24646"/>
        <dbReference type="ChEBI" id="CHEBI:132124"/>
        <dbReference type="EC" id="1.7.5.1"/>
    </reaction>
</comment>
<dbReference type="InterPro" id="IPR009010">
    <property type="entry name" value="Asp_de-COase-like_dom_sf"/>
</dbReference>
<dbReference type="InterPro" id="IPR006963">
    <property type="entry name" value="Mopterin_OxRdtase_4Fe-4S_dom"/>
</dbReference>
<dbReference type="InterPro" id="IPR050123">
    <property type="entry name" value="Prok_molybdopt-oxidoreductase"/>
</dbReference>
<keyword evidence="10" id="KW-0479">Metal-binding</keyword>
<dbReference type="EMBL" id="NEVT01000007">
    <property type="protein sequence ID" value="OZI73708.1"/>
    <property type="molecule type" value="Genomic_DNA"/>
</dbReference>
<dbReference type="InterPro" id="IPR006468">
    <property type="entry name" value="NarG"/>
</dbReference>
<evidence type="ECO:0000313" key="20">
    <source>
        <dbReference type="Proteomes" id="UP000215633"/>
    </source>
</evidence>